<gene>
    <name evidence="2" type="ORF">EDD52_105169</name>
</gene>
<comment type="caution">
    <text evidence="2">The sequence shown here is derived from an EMBL/GenBank/DDBJ whole genome shotgun (WGS) entry which is preliminary data.</text>
</comment>
<dbReference type="Gene3D" id="3.30.1540.10">
    <property type="entry name" value="formyl-coa transferase, domain 3"/>
    <property type="match status" value="1"/>
</dbReference>
<dbReference type="GO" id="GO:0008410">
    <property type="term" value="F:CoA-transferase activity"/>
    <property type="evidence" value="ECO:0007669"/>
    <property type="project" value="TreeGrafter"/>
</dbReference>
<dbReference type="InterPro" id="IPR044855">
    <property type="entry name" value="CoA-Trfase_III_dom3_sf"/>
</dbReference>
<evidence type="ECO:0000313" key="3">
    <source>
        <dbReference type="Proteomes" id="UP000295696"/>
    </source>
</evidence>
<dbReference type="AlphaFoldDB" id="A0A4R3JEV2"/>
<dbReference type="OrthoDB" id="7208981at2"/>
<keyword evidence="1 2" id="KW-0808">Transferase</keyword>
<proteinExistence type="predicted"/>
<dbReference type="EMBL" id="SLZU01000005">
    <property type="protein sequence ID" value="TCS64608.1"/>
    <property type="molecule type" value="Genomic_DNA"/>
</dbReference>
<organism evidence="2 3">
    <name type="scientific">Primorskyibacter sedentarius</name>
    <dbReference type="NCBI Taxonomy" id="745311"/>
    <lineage>
        <taxon>Bacteria</taxon>
        <taxon>Pseudomonadati</taxon>
        <taxon>Pseudomonadota</taxon>
        <taxon>Alphaproteobacteria</taxon>
        <taxon>Rhodobacterales</taxon>
        <taxon>Roseobacteraceae</taxon>
        <taxon>Primorskyibacter</taxon>
    </lineage>
</organism>
<protein>
    <submittedName>
        <fullName evidence="2">Crotonobetainyl-CoA:carnitine CoA-transferase CaiB-like acyl-CoA transferase</fullName>
    </submittedName>
</protein>
<reference evidence="2 3" key="1">
    <citation type="submission" date="2019-03" db="EMBL/GenBank/DDBJ databases">
        <title>Genomic Encyclopedia of Type Strains, Phase IV (KMG-IV): sequencing the most valuable type-strain genomes for metagenomic binning, comparative biology and taxonomic classification.</title>
        <authorList>
            <person name="Goeker M."/>
        </authorList>
    </citation>
    <scope>NUCLEOTIDE SEQUENCE [LARGE SCALE GENOMIC DNA]</scope>
    <source>
        <strain evidence="2 3">DSM 104836</strain>
    </source>
</reference>
<dbReference type="Gene3D" id="3.40.50.10540">
    <property type="entry name" value="Crotonobetainyl-coa:carnitine coa-transferase, domain 1"/>
    <property type="match status" value="1"/>
</dbReference>
<accession>A0A4R3JEV2</accession>
<sequence length="408" mass="43736">MQGSMSHIRVLDLSRVFAGPWAAQMLADFGAEVIKVEHPRGGDDTRQMGVCHLDENGEETGLTSSFLSMNRGKQSIAVDISTSEGQDIVTRLAATADVVIENFKVGNLARFNLDYASLSKVNPRLVYCSITGYGQSGPCAHLPGYDPIFQAMTGVMSVTGVPEGQPGAGPNLVGYSISDINAGSYAVIAILAALNHRDVAGGTGQHLDIALYDAQVHATSHVAMNYFANGIVPVSNGTASQVTCPWQVFDAADLPIMIAVGNDGQFRRLCDYLGCPELADDPRFATNLQRVQHRDSLIPLLAERISTRPASQLQAELEAIGIAAGPICGFDDVIKDPQFEHRGLRRKVSHPRVGDLDIIANPIVFSETENVYDRAPPELGADTDEVLTTVLGLDRAEITKLRDAGAVR</sequence>
<dbReference type="RefSeq" id="WP_132244467.1">
    <property type="nucleotide sequence ID" value="NZ_SLZU01000005.1"/>
</dbReference>
<dbReference type="PANTHER" id="PTHR48207:SF3">
    <property type="entry name" value="SUCCINATE--HYDROXYMETHYLGLUTARATE COA-TRANSFERASE"/>
    <property type="match status" value="1"/>
</dbReference>
<name>A0A4R3JEV2_9RHOB</name>
<keyword evidence="3" id="KW-1185">Reference proteome</keyword>
<dbReference type="Pfam" id="PF02515">
    <property type="entry name" value="CoA_transf_3"/>
    <property type="match status" value="1"/>
</dbReference>
<evidence type="ECO:0000313" key="2">
    <source>
        <dbReference type="EMBL" id="TCS64608.1"/>
    </source>
</evidence>
<evidence type="ECO:0000256" key="1">
    <source>
        <dbReference type="ARBA" id="ARBA00022679"/>
    </source>
</evidence>
<dbReference type="SUPFAM" id="SSF89796">
    <property type="entry name" value="CoA-transferase family III (CaiB/BaiF)"/>
    <property type="match status" value="1"/>
</dbReference>
<dbReference type="InterPro" id="IPR050483">
    <property type="entry name" value="CoA-transferase_III_domain"/>
</dbReference>
<dbReference type="InterPro" id="IPR003673">
    <property type="entry name" value="CoA-Trfase_fam_III"/>
</dbReference>
<dbReference type="PANTHER" id="PTHR48207">
    <property type="entry name" value="SUCCINATE--HYDROXYMETHYLGLUTARATE COA-TRANSFERASE"/>
    <property type="match status" value="1"/>
</dbReference>
<dbReference type="InterPro" id="IPR023606">
    <property type="entry name" value="CoA-Trfase_III_dom_1_sf"/>
</dbReference>
<dbReference type="Proteomes" id="UP000295696">
    <property type="component" value="Unassembled WGS sequence"/>
</dbReference>